<comment type="caution">
    <text evidence="1">The sequence shown here is derived from an EMBL/GenBank/DDBJ whole genome shotgun (WGS) entry which is preliminary data.</text>
</comment>
<gene>
    <name evidence="1" type="ORF">HII17_11300</name>
</gene>
<name>A0A7Y0LCZ4_9GAMM</name>
<keyword evidence="2" id="KW-1185">Reference proteome</keyword>
<proteinExistence type="predicted"/>
<sequence>MNSLSKEQKNYLTGLLADYLNDELSIEIGEFDAEFFCDFIVEKLGPHFYNQGLADAQAVLMKQMDNITYAIDEVILPTEFD</sequence>
<accession>A0A7Y0LCZ4</accession>
<evidence type="ECO:0000313" key="1">
    <source>
        <dbReference type="EMBL" id="NMP32156.1"/>
    </source>
</evidence>
<dbReference type="Pfam" id="PF09932">
    <property type="entry name" value="DUF2164"/>
    <property type="match status" value="1"/>
</dbReference>
<reference evidence="1 2" key="1">
    <citation type="submission" date="2020-04" db="EMBL/GenBank/DDBJ databases">
        <title>Thalassotalea sp. M1531, isolated from the surface of marine red alga.</title>
        <authorList>
            <person name="Pang L."/>
            <person name="Lu D.-C."/>
        </authorList>
    </citation>
    <scope>NUCLEOTIDE SEQUENCE [LARGE SCALE GENOMIC DNA]</scope>
    <source>
        <strain evidence="1 2">M1531</strain>
    </source>
</reference>
<evidence type="ECO:0000313" key="2">
    <source>
        <dbReference type="Proteomes" id="UP000568664"/>
    </source>
</evidence>
<dbReference type="RefSeq" id="WP_169075471.1">
    <property type="nucleotide sequence ID" value="NZ_JABBXH010000003.1"/>
</dbReference>
<organism evidence="1 2">
    <name type="scientific">Thalassotalea algicola</name>
    <dbReference type="NCBI Taxonomy" id="2716224"/>
    <lineage>
        <taxon>Bacteria</taxon>
        <taxon>Pseudomonadati</taxon>
        <taxon>Pseudomonadota</taxon>
        <taxon>Gammaproteobacteria</taxon>
        <taxon>Alteromonadales</taxon>
        <taxon>Colwelliaceae</taxon>
        <taxon>Thalassotalea</taxon>
    </lineage>
</organism>
<protein>
    <submittedName>
        <fullName evidence="1">DUF2164 domain-containing protein</fullName>
    </submittedName>
</protein>
<dbReference type="InterPro" id="IPR018680">
    <property type="entry name" value="DUF2164"/>
</dbReference>
<dbReference type="AlphaFoldDB" id="A0A7Y0LCZ4"/>
<dbReference type="EMBL" id="JABBXH010000003">
    <property type="protein sequence ID" value="NMP32156.1"/>
    <property type="molecule type" value="Genomic_DNA"/>
</dbReference>
<dbReference type="Proteomes" id="UP000568664">
    <property type="component" value="Unassembled WGS sequence"/>
</dbReference>